<evidence type="ECO:0000259" key="19">
    <source>
        <dbReference type="Pfam" id="PF02931"/>
    </source>
</evidence>
<dbReference type="GO" id="GO:0045211">
    <property type="term" value="C:postsynaptic membrane"/>
    <property type="evidence" value="ECO:0007669"/>
    <property type="project" value="UniProtKB-SubCell"/>
</dbReference>
<dbReference type="Gene3D" id="2.70.170.10">
    <property type="entry name" value="Neurotransmitter-gated ion-channel ligand-binding domain"/>
    <property type="match status" value="1"/>
</dbReference>
<keyword evidence="6 18" id="KW-0732">Signal</keyword>
<evidence type="ECO:0000259" key="20">
    <source>
        <dbReference type="Pfam" id="PF02932"/>
    </source>
</evidence>
<dbReference type="SUPFAM" id="SSF90112">
    <property type="entry name" value="Neurotransmitter-gated ion-channel transmembrane pore"/>
    <property type="match status" value="1"/>
</dbReference>
<dbReference type="InterPro" id="IPR006202">
    <property type="entry name" value="Neur_chan_lig-bd"/>
</dbReference>
<comment type="subcellular location">
    <subcellularLocation>
        <location evidence="17">Postsynaptic cell membrane</location>
        <topology evidence="17">Multi-pass membrane protein</topology>
    </subcellularLocation>
</comment>
<reference evidence="21" key="1">
    <citation type="submission" date="2022-01" db="EMBL/GenBank/DDBJ databases">
        <authorList>
            <person name="King R."/>
        </authorList>
    </citation>
    <scope>NUCLEOTIDE SEQUENCE</scope>
</reference>
<dbReference type="Gene3D" id="1.20.58.390">
    <property type="entry name" value="Neurotransmitter-gated ion-channel transmembrane domain"/>
    <property type="match status" value="2"/>
</dbReference>
<keyword evidence="5 18" id="KW-0812">Transmembrane</keyword>
<dbReference type="OrthoDB" id="5975154at2759"/>
<evidence type="ECO:0000256" key="18">
    <source>
        <dbReference type="RuleBase" id="RU000687"/>
    </source>
</evidence>
<evidence type="ECO:0000256" key="9">
    <source>
        <dbReference type="ARBA" id="ARBA00023065"/>
    </source>
</evidence>
<feature type="transmembrane region" description="Helical" evidence="18">
    <location>
        <begin position="470"/>
        <end position="488"/>
    </location>
</feature>
<dbReference type="InterPro" id="IPR018000">
    <property type="entry name" value="Neurotransmitter_ion_chnl_CS"/>
</dbReference>
<dbReference type="EMBL" id="OV725083">
    <property type="protein sequence ID" value="CAH1407727.1"/>
    <property type="molecule type" value="Genomic_DNA"/>
</dbReference>
<organism evidence="21 22">
    <name type="scientific">Nezara viridula</name>
    <name type="common">Southern green stink bug</name>
    <name type="synonym">Cimex viridulus</name>
    <dbReference type="NCBI Taxonomy" id="85310"/>
    <lineage>
        <taxon>Eukaryota</taxon>
        <taxon>Metazoa</taxon>
        <taxon>Ecdysozoa</taxon>
        <taxon>Arthropoda</taxon>
        <taxon>Hexapoda</taxon>
        <taxon>Insecta</taxon>
        <taxon>Pterygota</taxon>
        <taxon>Neoptera</taxon>
        <taxon>Paraneoptera</taxon>
        <taxon>Hemiptera</taxon>
        <taxon>Heteroptera</taxon>
        <taxon>Panheteroptera</taxon>
        <taxon>Pentatomomorpha</taxon>
        <taxon>Pentatomoidea</taxon>
        <taxon>Pentatomidae</taxon>
        <taxon>Pentatominae</taxon>
        <taxon>Nezara</taxon>
    </lineage>
</organism>
<evidence type="ECO:0000256" key="6">
    <source>
        <dbReference type="ARBA" id="ARBA00022729"/>
    </source>
</evidence>
<evidence type="ECO:0000256" key="1">
    <source>
        <dbReference type="ARBA" id="ARBA00003328"/>
    </source>
</evidence>
<feature type="transmembrane region" description="Helical" evidence="18">
    <location>
        <begin position="273"/>
        <end position="295"/>
    </location>
</feature>
<dbReference type="InterPro" id="IPR002394">
    <property type="entry name" value="Nicotinic_acetylcholine_rcpt"/>
</dbReference>
<evidence type="ECO:0000256" key="13">
    <source>
        <dbReference type="ARBA" id="ARBA00023180"/>
    </source>
</evidence>
<dbReference type="PRINTS" id="PR00252">
    <property type="entry name" value="NRIONCHANNEL"/>
</dbReference>
<dbReference type="AlphaFoldDB" id="A0A9P0MXT8"/>
<keyword evidence="3 18" id="KW-0813">Transport</keyword>
<dbReference type="CDD" id="cd19064">
    <property type="entry name" value="LGIC_TM_nAChR"/>
    <property type="match status" value="1"/>
</dbReference>
<keyword evidence="12" id="KW-0675">Receptor</keyword>
<keyword evidence="13" id="KW-0325">Glycoprotein</keyword>
<dbReference type="CDD" id="cd19031">
    <property type="entry name" value="LGIC_ECD_nAChR_proto_alpha-like"/>
    <property type="match status" value="1"/>
</dbReference>
<dbReference type="InterPro" id="IPR038050">
    <property type="entry name" value="Neuro_actylchol_rec"/>
</dbReference>
<feature type="signal peptide" evidence="18">
    <location>
        <begin position="1"/>
        <end position="16"/>
    </location>
</feature>
<keyword evidence="8" id="KW-0770">Synapse</keyword>
<evidence type="ECO:0000256" key="2">
    <source>
        <dbReference type="ARBA" id="ARBA00009237"/>
    </source>
</evidence>
<dbReference type="GO" id="GO:0022848">
    <property type="term" value="F:acetylcholine-gated monoatomic cation-selective channel activity"/>
    <property type="evidence" value="ECO:0007669"/>
    <property type="project" value="InterPro"/>
</dbReference>
<dbReference type="FunFam" id="1.20.58.390:FF:000030">
    <property type="entry name" value="Acetylcholine receptor subunit alpha-L1"/>
    <property type="match status" value="1"/>
</dbReference>
<dbReference type="GO" id="GO:0007271">
    <property type="term" value="P:synaptic transmission, cholinergic"/>
    <property type="evidence" value="ECO:0007669"/>
    <property type="project" value="UniProtKB-ARBA"/>
</dbReference>
<dbReference type="InterPro" id="IPR006201">
    <property type="entry name" value="Neur_channel"/>
</dbReference>
<evidence type="ECO:0000256" key="15">
    <source>
        <dbReference type="ARBA" id="ARBA00023286"/>
    </source>
</evidence>
<evidence type="ECO:0000256" key="11">
    <source>
        <dbReference type="ARBA" id="ARBA00023157"/>
    </source>
</evidence>
<evidence type="ECO:0000256" key="7">
    <source>
        <dbReference type="ARBA" id="ARBA00022989"/>
    </source>
</evidence>
<dbReference type="Proteomes" id="UP001152798">
    <property type="component" value="Chromosome 7"/>
</dbReference>
<feature type="domain" description="Neurotransmitter-gated ion-channel ligand-binding" evidence="19">
    <location>
        <begin position="27"/>
        <end position="241"/>
    </location>
</feature>
<proteinExistence type="inferred from homology"/>
<feature type="chain" id="PRO_5040536088" evidence="18">
    <location>
        <begin position="17"/>
        <end position="527"/>
    </location>
</feature>
<dbReference type="SUPFAM" id="SSF63712">
    <property type="entry name" value="Nicotinic receptor ligand binding domain-like"/>
    <property type="match status" value="1"/>
</dbReference>
<keyword evidence="4" id="KW-1003">Cell membrane</keyword>
<keyword evidence="22" id="KW-1185">Reference proteome</keyword>
<dbReference type="PRINTS" id="PR00254">
    <property type="entry name" value="NICOTINICR"/>
</dbReference>
<dbReference type="NCBIfam" id="TIGR00860">
    <property type="entry name" value="LIC"/>
    <property type="match status" value="1"/>
</dbReference>
<feature type="domain" description="Neurotransmitter-gated ion-channel transmembrane" evidence="20">
    <location>
        <begin position="248"/>
        <end position="486"/>
    </location>
</feature>
<dbReference type="InterPro" id="IPR036734">
    <property type="entry name" value="Neur_chan_lig-bd_sf"/>
</dbReference>
<dbReference type="PANTHER" id="PTHR18945">
    <property type="entry name" value="NEUROTRANSMITTER GATED ION CHANNEL"/>
    <property type="match status" value="1"/>
</dbReference>
<evidence type="ECO:0000256" key="17">
    <source>
        <dbReference type="ARBA" id="ARBA00034104"/>
    </source>
</evidence>
<evidence type="ECO:0000313" key="21">
    <source>
        <dbReference type="EMBL" id="CAH1407727.1"/>
    </source>
</evidence>
<evidence type="ECO:0000256" key="12">
    <source>
        <dbReference type="ARBA" id="ARBA00023170"/>
    </source>
</evidence>
<evidence type="ECO:0000313" key="22">
    <source>
        <dbReference type="Proteomes" id="UP001152798"/>
    </source>
</evidence>
<keyword evidence="7 18" id="KW-1133">Transmembrane helix</keyword>
<name>A0A9P0MXT8_NEZVI</name>
<dbReference type="FunFam" id="1.20.58.390:FF:000012">
    <property type="entry name" value="Acetylcholine receptor subunit alpha-like"/>
    <property type="match status" value="1"/>
</dbReference>
<feature type="transmembrane region" description="Helical" evidence="18">
    <location>
        <begin position="242"/>
        <end position="266"/>
    </location>
</feature>
<evidence type="ECO:0000256" key="10">
    <source>
        <dbReference type="ARBA" id="ARBA00023136"/>
    </source>
</evidence>
<comment type="similarity">
    <text evidence="2">Belongs to the ligand-gated ion channel (TC 1.A.9) family. Acetylcholine receptor (TC 1.A.9.1) subfamily.</text>
</comment>
<dbReference type="PROSITE" id="PS00236">
    <property type="entry name" value="NEUROTR_ION_CHANNEL"/>
    <property type="match status" value="1"/>
</dbReference>
<keyword evidence="9 18" id="KW-0406">Ion transport</keyword>
<protein>
    <submittedName>
        <fullName evidence="21">Uncharacterized protein</fullName>
    </submittedName>
</protein>
<keyword evidence="10 18" id="KW-0472">Membrane</keyword>
<comment type="function">
    <text evidence="1">After binding acetylcholine, the AChR responds by an extensive change in conformation that affects all subunits and leads to opening of an ion-conducting channel across the plasma membrane.</text>
</comment>
<evidence type="ECO:0000256" key="8">
    <source>
        <dbReference type="ARBA" id="ARBA00023018"/>
    </source>
</evidence>
<feature type="transmembrane region" description="Helical" evidence="18">
    <location>
        <begin position="307"/>
        <end position="328"/>
    </location>
</feature>
<dbReference type="FunFam" id="2.70.170.10:FF:000013">
    <property type="entry name" value="Acetylcholine receptor subunit alpha"/>
    <property type="match status" value="1"/>
</dbReference>
<dbReference type="GO" id="GO:0004888">
    <property type="term" value="F:transmembrane signaling receptor activity"/>
    <property type="evidence" value="ECO:0007669"/>
    <property type="project" value="InterPro"/>
</dbReference>
<keyword evidence="11" id="KW-1015">Disulfide bond</keyword>
<keyword evidence="14" id="KW-0628">Postsynaptic cell membrane</keyword>
<sequence length="527" mass="60656">MLRLLILAAVSSLAAGMKQIEANPEAKRLYDDLLSNYNRLIRPVPNNTDTLTVYLRLKMSQLLEMNLKNQVMTTNLWVEQKWVDYKLRWDPEEYGGVEMLYVPSEHIWLPDIVLYNNADGNYEVTLMTKATLKYTGEVIWRPPAIYKSSCEINVLYFPFDEQSCTMKFGSWTYNGFQVDLKHMDQVSGNNLVEVGIDLTEFYLSVEWDILAVPATRNEEYYPCCKEPYSDITFNLTMRRKTLFYTVNLIIPCVGITFLTVLVFYLPSDSGEKITLCSSILVSLTVFFLLLAEIIPPTSLAVPLLGKYLLFTMAIVSFSICVTVCVLNIHFRSPSTHKMSPWVKTVFLVYMPRMLMMRRPPYSPGETFDEGYPEGGYLNDNDFRDSLSDPYPMDSKNSPHDTYETVSSAFREHVAQPSAAERENMIPRNMSAGVLQALEGVRFIAQHIKDSDKDNEVIEDWKYISMVLDRFFLWVFTLACMVGTCWIIFQAPSLYDQRIPIDQKLSEIPLRKSMYAVPADYVANHPEF</sequence>
<dbReference type="InterPro" id="IPR006029">
    <property type="entry name" value="Neurotrans-gated_channel_TM"/>
</dbReference>
<evidence type="ECO:0000256" key="3">
    <source>
        <dbReference type="ARBA" id="ARBA00022448"/>
    </source>
</evidence>
<evidence type="ECO:0000256" key="5">
    <source>
        <dbReference type="ARBA" id="ARBA00022692"/>
    </source>
</evidence>
<dbReference type="InterPro" id="IPR036719">
    <property type="entry name" value="Neuro-gated_channel_TM_sf"/>
</dbReference>
<dbReference type="Pfam" id="PF02932">
    <property type="entry name" value="Neur_chan_memb"/>
    <property type="match status" value="1"/>
</dbReference>
<accession>A0A9P0MXT8</accession>
<evidence type="ECO:0000256" key="4">
    <source>
        <dbReference type="ARBA" id="ARBA00022475"/>
    </source>
</evidence>
<keyword evidence="16 18" id="KW-0407">Ion channel</keyword>
<evidence type="ECO:0000256" key="14">
    <source>
        <dbReference type="ARBA" id="ARBA00023257"/>
    </source>
</evidence>
<keyword evidence="15" id="KW-1071">Ligand-gated ion channel</keyword>
<gene>
    <name evidence="21" type="ORF">NEZAVI_LOCUS15385</name>
</gene>
<dbReference type="Pfam" id="PF02931">
    <property type="entry name" value="Neur_chan_LBD"/>
    <property type="match status" value="1"/>
</dbReference>
<evidence type="ECO:0000256" key="16">
    <source>
        <dbReference type="ARBA" id="ARBA00023303"/>
    </source>
</evidence>